<comment type="caution">
    <text evidence="1">The sequence shown here is derived from an EMBL/GenBank/DDBJ whole genome shotgun (WGS) entry which is preliminary data.</text>
</comment>
<evidence type="ECO:0000313" key="1">
    <source>
        <dbReference type="EMBL" id="CAK0841235.1"/>
    </source>
</evidence>
<gene>
    <name evidence="1" type="ORF">PCOR1329_LOCUS36501</name>
</gene>
<dbReference type="Proteomes" id="UP001189429">
    <property type="component" value="Unassembled WGS sequence"/>
</dbReference>
<reference evidence="1" key="1">
    <citation type="submission" date="2023-10" db="EMBL/GenBank/DDBJ databases">
        <authorList>
            <person name="Chen Y."/>
            <person name="Shah S."/>
            <person name="Dougan E. K."/>
            <person name="Thang M."/>
            <person name="Chan C."/>
        </authorList>
    </citation>
    <scope>NUCLEOTIDE SEQUENCE [LARGE SCALE GENOMIC DNA]</scope>
</reference>
<keyword evidence="2" id="KW-1185">Reference proteome</keyword>
<accession>A0ABN9T841</accession>
<name>A0ABN9T841_9DINO</name>
<protein>
    <submittedName>
        <fullName evidence="1">Uncharacterized protein</fullName>
    </submittedName>
</protein>
<dbReference type="EMBL" id="CAUYUJ010014440">
    <property type="protein sequence ID" value="CAK0841235.1"/>
    <property type="molecule type" value="Genomic_DNA"/>
</dbReference>
<evidence type="ECO:0000313" key="2">
    <source>
        <dbReference type="Proteomes" id="UP001189429"/>
    </source>
</evidence>
<organism evidence="1 2">
    <name type="scientific">Prorocentrum cordatum</name>
    <dbReference type="NCBI Taxonomy" id="2364126"/>
    <lineage>
        <taxon>Eukaryota</taxon>
        <taxon>Sar</taxon>
        <taxon>Alveolata</taxon>
        <taxon>Dinophyceae</taxon>
        <taxon>Prorocentrales</taxon>
        <taxon>Prorocentraceae</taxon>
        <taxon>Prorocentrum</taxon>
    </lineage>
</organism>
<proteinExistence type="predicted"/>
<sequence>MLMYTDPVTNEKLFLRARVDAPHDVRPRNKILGSLWQSTITFMKGNGTWTDKMKLESNGFRGILFLIDGEAVQDLYVVSEDASDNVATVPALAALEKVGFTEADVTTATDITRPIKR</sequence>